<evidence type="ECO:0000256" key="5">
    <source>
        <dbReference type="ARBA" id="ARBA00022989"/>
    </source>
</evidence>
<protein>
    <recommendedName>
        <fullName evidence="8">VTT domain-containing protein</fullName>
    </recommendedName>
</protein>
<name>A0A1F6VJV2_9BACT</name>
<organism evidence="9 10">
    <name type="scientific">Candidatus Nomurabacteria bacterium RIFCSPHIGHO2_01_FULL_42_16</name>
    <dbReference type="NCBI Taxonomy" id="1801743"/>
    <lineage>
        <taxon>Bacteria</taxon>
        <taxon>Candidatus Nomuraibacteriota</taxon>
    </lineage>
</organism>
<keyword evidence="5 7" id="KW-1133">Transmembrane helix</keyword>
<dbReference type="EMBL" id="MFTT01000018">
    <property type="protein sequence ID" value="OGI69859.1"/>
    <property type="molecule type" value="Genomic_DNA"/>
</dbReference>
<feature type="transmembrane region" description="Helical" evidence="7">
    <location>
        <begin position="102"/>
        <end position="125"/>
    </location>
</feature>
<evidence type="ECO:0000256" key="7">
    <source>
        <dbReference type="RuleBase" id="RU367016"/>
    </source>
</evidence>
<dbReference type="GO" id="GO:0005886">
    <property type="term" value="C:plasma membrane"/>
    <property type="evidence" value="ECO:0007669"/>
    <property type="project" value="UniProtKB-SubCell"/>
</dbReference>
<dbReference type="STRING" id="1801743.A2824_01465"/>
<dbReference type="PANTHER" id="PTHR30353:SF15">
    <property type="entry name" value="INNER MEMBRANE PROTEIN YABI"/>
    <property type="match status" value="1"/>
</dbReference>
<feature type="transmembrane region" description="Helical" evidence="7">
    <location>
        <begin position="6"/>
        <end position="25"/>
    </location>
</feature>
<keyword evidence="6 7" id="KW-0472">Membrane</keyword>
<sequence>MENIDALLNLVISYQVIAYIALFLGMILEGEIVLILAGILLHLGAINFLPSIILILSGLVSKSFIAYNLGAFLRKRYPESKILKYIQKRAARFFPHMEEKPFWSIFISKFLVSLNNFALIFAGYLKLKFKTYFKAEIFSNLLWGSIVISLGYFFSFTALTVTQEFKKFALIVILFIIGFIIIEKIVTFIYEIFEQFYHKHIKNSEDSKYSEDSKDSKYSKDSK</sequence>
<gene>
    <name evidence="9" type="ORF">A2824_01465</name>
</gene>
<evidence type="ECO:0000256" key="6">
    <source>
        <dbReference type="ARBA" id="ARBA00023136"/>
    </source>
</evidence>
<comment type="caution">
    <text evidence="9">The sequence shown here is derived from an EMBL/GenBank/DDBJ whole genome shotgun (WGS) entry which is preliminary data.</text>
</comment>
<evidence type="ECO:0000256" key="3">
    <source>
        <dbReference type="ARBA" id="ARBA00022475"/>
    </source>
</evidence>
<comment type="similarity">
    <text evidence="2 7">Belongs to the DedA family.</text>
</comment>
<evidence type="ECO:0000313" key="9">
    <source>
        <dbReference type="EMBL" id="OGI69859.1"/>
    </source>
</evidence>
<dbReference type="InterPro" id="IPR032816">
    <property type="entry name" value="VTT_dom"/>
</dbReference>
<keyword evidence="4 7" id="KW-0812">Transmembrane</keyword>
<feature type="transmembrane region" description="Helical" evidence="7">
    <location>
        <begin position="32"/>
        <end position="60"/>
    </location>
</feature>
<feature type="transmembrane region" description="Helical" evidence="7">
    <location>
        <begin position="137"/>
        <end position="156"/>
    </location>
</feature>
<evidence type="ECO:0000313" key="10">
    <source>
        <dbReference type="Proteomes" id="UP000178059"/>
    </source>
</evidence>
<evidence type="ECO:0000256" key="1">
    <source>
        <dbReference type="ARBA" id="ARBA00004651"/>
    </source>
</evidence>
<dbReference type="PANTHER" id="PTHR30353">
    <property type="entry name" value="INNER MEMBRANE PROTEIN DEDA-RELATED"/>
    <property type="match status" value="1"/>
</dbReference>
<keyword evidence="3 7" id="KW-1003">Cell membrane</keyword>
<reference evidence="9 10" key="1">
    <citation type="journal article" date="2016" name="Nat. Commun.">
        <title>Thousands of microbial genomes shed light on interconnected biogeochemical processes in an aquifer system.</title>
        <authorList>
            <person name="Anantharaman K."/>
            <person name="Brown C.T."/>
            <person name="Hug L.A."/>
            <person name="Sharon I."/>
            <person name="Castelle C.J."/>
            <person name="Probst A.J."/>
            <person name="Thomas B.C."/>
            <person name="Singh A."/>
            <person name="Wilkins M.J."/>
            <person name="Karaoz U."/>
            <person name="Brodie E.L."/>
            <person name="Williams K.H."/>
            <person name="Hubbard S.S."/>
            <person name="Banfield J.F."/>
        </authorList>
    </citation>
    <scope>NUCLEOTIDE SEQUENCE [LARGE SCALE GENOMIC DNA]</scope>
</reference>
<dbReference type="Pfam" id="PF09335">
    <property type="entry name" value="VTT_dom"/>
    <property type="match status" value="1"/>
</dbReference>
<proteinExistence type="inferred from homology"/>
<evidence type="ECO:0000256" key="2">
    <source>
        <dbReference type="ARBA" id="ARBA00010792"/>
    </source>
</evidence>
<evidence type="ECO:0000259" key="8">
    <source>
        <dbReference type="Pfam" id="PF09335"/>
    </source>
</evidence>
<dbReference type="Proteomes" id="UP000178059">
    <property type="component" value="Unassembled WGS sequence"/>
</dbReference>
<evidence type="ECO:0000256" key="4">
    <source>
        <dbReference type="ARBA" id="ARBA00022692"/>
    </source>
</evidence>
<dbReference type="AlphaFoldDB" id="A0A1F6VJV2"/>
<feature type="transmembrane region" description="Helical" evidence="7">
    <location>
        <begin position="168"/>
        <end position="193"/>
    </location>
</feature>
<comment type="subcellular location">
    <subcellularLocation>
        <location evidence="1 7">Cell membrane</location>
        <topology evidence="1 7">Multi-pass membrane protein</topology>
    </subcellularLocation>
</comment>
<accession>A0A1F6VJV2</accession>
<dbReference type="InterPro" id="IPR032818">
    <property type="entry name" value="DedA-like"/>
</dbReference>
<feature type="domain" description="VTT" evidence="8">
    <location>
        <begin position="30"/>
        <end position="152"/>
    </location>
</feature>